<protein>
    <submittedName>
        <fullName evidence="1">Uncharacterized protein</fullName>
    </submittedName>
</protein>
<dbReference type="RefSeq" id="WP_185764788.1">
    <property type="nucleotide sequence ID" value="NZ_RIBP01000004.1"/>
</dbReference>
<evidence type="ECO:0000313" key="2">
    <source>
        <dbReference type="Proteomes" id="UP000319837"/>
    </source>
</evidence>
<comment type="caution">
    <text evidence="1">The sequence shown here is derived from an EMBL/GenBank/DDBJ whole genome shotgun (WGS) entry which is preliminary data.</text>
</comment>
<dbReference type="AlphaFoldDB" id="A0A553SH21"/>
<organism evidence="1 2">
    <name type="scientific">Niallia circulans</name>
    <name type="common">Bacillus circulans</name>
    <dbReference type="NCBI Taxonomy" id="1397"/>
    <lineage>
        <taxon>Bacteria</taxon>
        <taxon>Bacillati</taxon>
        <taxon>Bacillota</taxon>
        <taxon>Bacilli</taxon>
        <taxon>Bacillales</taxon>
        <taxon>Bacillaceae</taxon>
        <taxon>Niallia</taxon>
    </lineage>
</organism>
<dbReference type="Proteomes" id="UP000319837">
    <property type="component" value="Unassembled WGS sequence"/>
</dbReference>
<proteinExistence type="predicted"/>
<sequence length="81" mass="9407">MNEFTFEFYCGQIRFVRDFFTEYEDNYVSTTVAQTSRIKAIVIVKTLLSSHEVLKHLENVFKQSKYGCALHFTAKAVGDPF</sequence>
<accession>A0A553SH21</accession>
<dbReference type="EMBL" id="RIBP01000004">
    <property type="protein sequence ID" value="TRZ36291.1"/>
    <property type="molecule type" value="Genomic_DNA"/>
</dbReference>
<gene>
    <name evidence="1" type="ORF">CEQ21_12025</name>
</gene>
<evidence type="ECO:0000313" key="1">
    <source>
        <dbReference type="EMBL" id="TRZ36291.1"/>
    </source>
</evidence>
<reference evidence="2" key="1">
    <citation type="submission" date="2018-10" db="EMBL/GenBank/DDBJ databases">
        <title>FDA dAtabase for Regulatory Grade micrObial Sequences (FDA-ARGOS): Supporting development and validation of Infectious Disease Dx tests.</title>
        <authorList>
            <person name="Minogue T."/>
            <person name="Wolcott M."/>
            <person name="Wasieloski L."/>
            <person name="Aguilar W."/>
            <person name="Moore D."/>
            <person name="Tallon L."/>
            <person name="Sadzewicz L."/>
            <person name="Sengamalay N."/>
            <person name="Ott S."/>
            <person name="Godinez A."/>
            <person name="Nagaraj S."/>
            <person name="Vavikolanu K."/>
            <person name="Vyas G."/>
            <person name="Nadendla S."/>
            <person name="George J."/>
            <person name="Sichtig H."/>
        </authorList>
    </citation>
    <scope>NUCLEOTIDE SEQUENCE [LARGE SCALE GENOMIC DNA]</scope>
    <source>
        <strain evidence="2">FDAARGOS_343</strain>
    </source>
</reference>
<name>A0A553SH21_NIACI</name>